<dbReference type="PANTHER" id="PTHR38447">
    <property type="entry name" value="TRANSCRIPTION FACTOR YDEB-RELATED"/>
    <property type="match status" value="1"/>
</dbReference>
<dbReference type="Proteomes" id="UP000219252">
    <property type="component" value="Unassembled WGS sequence"/>
</dbReference>
<dbReference type="GO" id="GO:0009303">
    <property type="term" value="P:rRNA transcription"/>
    <property type="evidence" value="ECO:0007669"/>
    <property type="project" value="TreeGrafter"/>
</dbReference>
<dbReference type="AlphaFoldDB" id="A0A285UFR6"/>
<dbReference type="SMART" id="SM01058">
    <property type="entry name" value="CarD_TRCF"/>
    <property type="match status" value="1"/>
</dbReference>
<protein>
    <submittedName>
        <fullName evidence="2">CarD family transcriptional regulator</fullName>
    </submittedName>
</protein>
<proteinExistence type="predicted"/>
<dbReference type="Gene3D" id="2.40.10.170">
    <property type="match status" value="1"/>
</dbReference>
<reference evidence="3" key="1">
    <citation type="submission" date="2017-08" db="EMBL/GenBank/DDBJ databases">
        <authorList>
            <person name="Varghese N."/>
            <person name="Submissions S."/>
        </authorList>
    </citation>
    <scope>NUCLEOTIDE SEQUENCE [LARGE SCALE GENOMIC DNA]</scope>
    <source>
        <strain evidence="3">JC23</strain>
    </source>
</reference>
<dbReference type="InterPro" id="IPR042215">
    <property type="entry name" value="CarD-like_C"/>
</dbReference>
<feature type="domain" description="CarD-like/TRCF RNAP-interacting" evidence="1">
    <location>
        <begin position="1"/>
        <end position="111"/>
    </location>
</feature>
<sequence length="165" mass="19056">MFSIGDTVFYGAHGVCIVEDIQDQNFFGNTKAYYILRSFHDTTLKLFHPVKSEDSKLTPIASKEKAELLLDTFKNPPDEWNDRATERTNNYHKIIESNNHFMIAQMVNTILRKKNELDQEGKKLASQELQILKQVTPILHKELSVSLEITVEDVANRIEEIIVKH</sequence>
<dbReference type="EMBL" id="OBQC01000008">
    <property type="protein sequence ID" value="SOC40679.1"/>
    <property type="molecule type" value="Genomic_DNA"/>
</dbReference>
<dbReference type="Gene3D" id="1.20.58.1290">
    <property type="entry name" value="CarD-like, C-terminal domain"/>
    <property type="match status" value="1"/>
</dbReference>
<dbReference type="InterPro" id="IPR036101">
    <property type="entry name" value="CarD-like/TRCF_RID_sf"/>
</dbReference>
<name>A0A285UFR6_9BACL</name>
<dbReference type="Pfam" id="PF02559">
    <property type="entry name" value="CarD_TRCF_RID"/>
    <property type="match status" value="1"/>
</dbReference>
<dbReference type="PANTHER" id="PTHR38447:SF1">
    <property type="entry name" value="RNA POLYMERASE-BINDING TRANSCRIPTION FACTOR CARD"/>
    <property type="match status" value="1"/>
</dbReference>
<dbReference type="InterPro" id="IPR048792">
    <property type="entry name" value="CarD_C"/>
</dbReference>
<organism evidence="2 3">
    <name type="scientific">Ureibacillus acetophenoni</name>
    <dbReference type="NCBI Taxonomy" id="614649"/>
    <lineage>
        <taxon>Bacteria</taxon>
        <taxon>Bacillati</taxon>
        <taxon>Bacillota</taxon>
        <taxon>Bacilli</taxon>
        <taxon>Bacillales</taxon>
        <taxon>Caryophanaceae</taxon>
        <taxon>Ureibacillus</taxon>
    </lineage>
</organism>
<accession>A0A285UFR6</accession>
<dbReference type="InterPro" id="IPR052531">
    <property type="entry name" value="CarD-like_regulator"/>
</dbReference>
<gene>
    <name evidence="2" type="ORF">SAMN05877842_108119</name>
</gene>
<dbReference type="InterPro" id="IPR003711">
    <property type="entry name" value="CarD-like/TRCF_RID"/>
</dbReference>
<dbReference type="Pfam" id="PF21095">
    <property type="entry name" value="CarD_C"/>
    <property type="match status" value="1"/>
</dbReference>
<dbReference type="SUPFAM" id="SSF141259">
    <property type="entry name" value="CarD-like"/>
    <property type="match status" value="1"/>
</dbReference>
<evidence type="ECO:0000313" key="2">
    <source>
        <dbReference type="EMBL" id="SOC40679.1"/>
    </source>
</evidence>
<keyword evidence="3" id="KW-1185">Reference proteome</keyword>
<evidence type="ECO:0000313" key="3">
    <source>
        <dbReference type="Proteomes" id="UP000219252"/>
    </source>
</evidence>
<evidence type="ECO:0000259" key="1">
    <source>
        <dbReference type="SMART" id="SM01058"/>
    </source>
</evidence>